<proteinExistence type="predicted"/>
<comment type="caution">
    <text evidence="2">The sequence shown here is derived from an EMBL/GenBank/DDBJ whole genome shotgun (WGS) entry which is preliminary data.</text>
</comment>
<evidence type="ECO:0000313" key="2">
    <source>
        <dbReference type="EMBL" id="OGG03624.1"/>
    </source>
</evidence>
<dbReference type="Proteomes" id="UP000176665">
    <property type="component" value="Unassembled WGS sequence"/>
</dbReference>
<keyword evidence="1" id="KW-0472">Membrane</keyword>
<evidence type="ECO:0000313" key="3">
    <source>
        <dbReference type="Proteomes" id="UP000176665"/>
    </source>
</evidence>
<organism evidence="2 3">
    <name type="scientific">Candidatus Gottesmanbacteria bacterium RBG_16_37_8</name>
    <dbReference type="NCBI Taxonomy" id="1798371"/>
    <lineage>
        <taxon>Bacteria</taxon>
        <taxon>Candidatus Gottesmaniibacteriota</taxon>
    </lineage>
</organism>
<feature type="transmembrane region" description="Helical" evidence="1">
    <location>
        <begin position="7"/>
        <end position="26"/>
    </location>
</feature>
<accession>A0A1F5YU53</accession>
<dbReference type="EMBL" id="MFJA01000021">
    <property type="protein sequence ID" value="OGG03624.1"/>
    <property type="molecule type" value="Genomic_DNA"/>
</dbReference>
<keyword evidence="1" id="KW-0812">Transmembrane</keyword>
<keyword evidence="1" id="KW-1133">Transmembrane helix</keyword>
<evidence type="ECO:0000256" key="1">
    <source>
        <dbReference type="SAM" id="Phobius"/>
    </source>
</evidence>
<name>A0A1F5YU53_9BACT</name>
<gene>
    <name evidence="2" type="ORF">A2W14_03830</name>
</gene>
<reference evidence="2 3" key="1">
    <citation type="journal article" date="2016" name="Nat. Commun.">
        <title>Thousands of microbial genomes shed light on interconnected biogeochemical processes in an aquifer system.</title>
        <authorList>
            <person name="Anantharaman K."/>
            <person name="Brown C.T."/>
            <person name="Hug L.A."/>
            <person name="Sharon I."/>
            <person name="Castelle C.J."/>
            <person name="Probst A.J."/>
            <person name="Thomas B.C."/>
            <person name="Singh A."/>
            <person name="Wilkins M.J."/>
            <person name="Karaoz U."/>
            <person name="Brodie E.L."/>
            <person name="Williams K.H."/>
            <person name="Hubbard S.S."/>
            <person name="Banfield J.F."/>
        </authorList>
    </citation>
    <scope>NUCLEOTIDE SEQUENCE [LARGE SCALE GENOMIC DNA]</scope>
</reference>
<protein>
    <submittedName>
        <fullName evidence="2">Uncharacterized protein</fullName>
    </submittedName>
</protein>
<dbReference type="AlphaFoldDB" id="A0A1F5YU53"/>
<feature type="transmembrane region" description="Helical" evidence="1">
    <location>
        <begin position="38"/>
        <end position="59"/>
    </location>
</feature>
<sequence>MRVITPVVIIFIILYVVGNVLKMLAIAETSNNEIVRGLAWGGVILIILFLGSFALKIWFDSRS</sequence>